<dbReference type="AlphaFoldDB" id="A0A6A6XVV0"/>
<organism evidence="2 3">
    <name type="scientific">Melanomma pulvis-pyrius CBS 109.77</name>
    <dbReference type="NCBI Taxonomy" id="1314802"/>
    <lineage>
        <taxon>Eukaryota</taxon>
        <taxon>Fungi</taxon>
        <taxon>Dikarya</taxon>
        <taxon>Ascomycota</taxon>
        <taxon>Pezizomycotina</taxon>
        <taxon>Dothideomycetes</taxon>
        <taxon>Pleosporomycetidae</taxon>
        <taxon>Pleosporales</taxon>
        <taxon>Melanommataceae</taxon>
        <taxon>Melanomma</taxon>
    </lineage>
</organism>
<evidence type="ECO:0000313" key="2">
    <source>
        <dbReference type="EMBL" id="KAF2800676.1"/>
    </source>
</evidence>
<proteinExistence type="predicted"/>
<name>A0A6A6XVV0_9PLEO</name>
<gene>
    <name evidence="2" type="ORF">K505DRAFT_355517</name>
</gene>
<feature type="compositionally biased region" description="Low complexity" evidence="1">
    <location>
        <begin position="413"/>
        <end position="425"/>
    </location>
</feature>
<feature type="region of interest" description="Disordered" evidence="1">
    <location>
        <begin position="478"/>
        <end position="507"/>
    </location>
</feature>
<accession>A0A6A6XVV0</accession>
<sequence>MNAPTDSKQSDATITASTHSPSLAIAAPAANASPAPSGFSGGLQHVSPADRFGPGGVYVRCHEFLENVKGQFGEHSRQSVTIHDTLGDFNAGKIPKQVVCQTIIHELGDSVGLIQDFKSILDPHNTFMGSRAFHHESKPSTPVPEASPAFLQPQHHPHLPMPDLWSTHQYTRRLQHALQPSINPELLRAPIAHRDVFPYQQAFQDPINNSFENRGSYQPTYTQNAYNNTYSDSLAPNVPSSPATQMPMRPVGFNQYTPPALGHMQTTTFSPYGAFDYGVPFGSPIRDMTSQPQRSYSINDAWERDRFENTWASQPGHEATASRQVESPALSSKEPTPPLALQYRSSSTATPFLLGTPIAVPLGQPTLDMLPPKKRSRTELRGYIDTNEGRDYEEEVGSRKPLAPATVPILPNQSTQQSSVRRSSVRAPRLQGQYIHSICGRTFASRYAVKKHHWGTKTDDLETSTGCWFKNGRPNVQWDEHPSCRDQQTSKMRYPKSHRPGTNQTTAPEFRAPVVPAMAPNPQNTIPGFLTHSDLPQTVAETLRRSPTPPHSPQVQTLPYHTSRLPIRGSLDNLLTAVNVAIKIDAPTPQGRNDSVVSHLDAQAAAAEERRYQPSSWPGASREQLDPAFSYHALPPLSQVGLGVTQAQPDAAPRMLTSVDDDQGILRDQPQVDMDAPAEERETGKRDRLPRSSISIRELKLLGLKDSPGTEGTK</sequence>
<feature type="compositionally biased region" description="Polar residues" evidence="1">
    <location>
        <begin position="321"/>
        <end position="334"/>
    </location>
</feature>
<feature type="region of interest" description="Disordered" evidence="1">
    <location>
        <begin position="661"/>
        <end position="694"/>
    </location>
</feature>
<feature type="compositionally biased region" description="Basic and acidic residues" evidence="1">
    <location>
        <begin position="678"/>
        <end position="690"/>
    </location>
</feature>
<protein>
    <submittedName>
        <fullName evidence="2">Uncharacterized protein</fullName>
    </submittedName>
</protein>
<evidence type="ECO:0000256" key="1">
    <source>
        <dbReference type="SAM" id="MobiDB-lite"/>
    </source>
</evidence>
<feature type="region of interest" description="Disordered" evidence="1">
    <location>
        <begin position="312"/>
        <end position="341"/>
    </location>
</feature>
<dbReference type="EMBL" id="MU001744">
    <property type="protein sequence ID" value="KAF2800676.1"/>
    <property type="molecule type" value="Genomic_DNA"/>
</dbReference>
<dbReference type="OrthoDB" id="3644322at2759"/>
<reference evidence="2" key="1">
    <citation type="journal article" date="2020" name="Stud. Mycol.">
        <title>101 Dothideomycetes genomes: a test case for predicting lifestyles and emergence of pathogens.</title>
        <authorList>
            <person name="Haridas S."/>
            <person name="Albert R."/>
            <person name="Binder M."/>
            <person name="Bloem J."/>
            <person name="Labutti K."/>
            <person name="Salamov A."/>
            <person name="Andreopoulos B."/>
            <person name="Baker S."/>
            <person name="Barry K."/>
            <person name="Bills G."/>
            <person name="Bluhm B."/>
            <person name="Cannon C."/>
            <person name="Castanera R."/>
            <person name="Culley D."/>
            <person name="Daum C."/>
            <person name="Ezra D."/>
            <person name="Gonzalez J."/>
            <person name="Henrissat B."/>
            <person name="Kuo A."/>
            <person name="Liang C."/>
            <person name="Lipzen A."/>
            <person name="Lutzoni F."/>
            <person name="Magnuson J."/>
            <person name="Mondo S."/>
            <person name="Nolan M."/>
            <person name="Ohm R."/>
            <person name="Pangilinan J."/>
            <person name="Park H.-J."/>
            <person name="Ramirez L."/>
            <person name="Alfaro M."/>
            <person name="Sun H."/>
            <person name="Tritt A."/>
            <person name="Yoshinaga Y."/>
            <person name="Zwiers L.-H."/>
            <person name="Turgeon B."/>
            <person name="Goodwin S."/>
            <person name="Spatafora J."/>
            <person name="Crous P."/>
            <person name="Grigoriev I."/>
        </authorList>
    </citation>
    <scope>NUCLEOTIDE SEQUENCE</scope>
    <source>
        <strain evidence="2">CBS 109.77</strain>
    </source>
</reference>
<dbReference type="Proteomes" id="UP000799757">
    <property type="component" value="Unassembled WGS sequence"/>
</dbReference>
<keyword evidence="3" id="KW-1185">Reference proteome</keyword>
<feature type="region of interest" description="Disordered" evidence="1">
    <location>
        <begin position="397"/>
        <end position="425"/>
    </location>
</feature>
<evidence type="ECO:0000313" key="3">
    <source>
        <dbReference type="Proteomes" id="UP000799757"/>
    </source>
</evidence>